<dbReference type="InterPro" id="IPR024571">
    <property type="entry name" value="ERAP1-like_C_dom"/>
</dbReference>
<dbReference type="Pfam" id="PF01433">
    <property type="entry name" value="Peptidase_M1"/>
    <property type="match status" value="1"/>
</dbReference>
<dbReference type="GO" id="GO:0043171">
    <property type="term" value="P:peptide catabolic process"/>
    <property type="evidence" value="ECO:0007669"/>
    <property type="project" value="TreeGrafter"/>
</dbReference>
<keyword evidence="16" id="KW-1185">Reference proteome</keyword>
<feature type="domain" description="Aminopeptidase N-like N-terminal" evidence="14">
    <location>
        <begin position="984"/>
        <end position="1183"/>
    </location>
</feature>
<keyword evidence="6 9" id="KW-0862">Zinc</keyword>
<evidence type="ECO:0000313" key="16">
    <source>
        <dbReference type="Proteomes" id="UP000024635"/>
    </source>
</evidence>
<dbReference type="GO" id="GO:0008270">
    <property type="term" value="F:zinc ion binding"/>
    <property type="evidence" value="ECO:0007669"/>
    <property type="project" value="InterPro"/>
</dbReference>
<dbReference type="InterPro" id="IPR045357">
    <property type="entry name" value="Aminopeptidase_N-like_N"/>
</dbReference>
<dbReference type="MEROPS" id="M01.A21"/>
<evidence type="ECO:0000256" key="5">
    <source>
        <dbReference type="ARBA" id="ARBA00022801"/>
    </source>
</evidence>
<dbReference type="GO" id="GO:0005615">
    <property type="term" value="C:extracellular space"/>
    <property type="evidence" value="ECO:0007669"/>
    <property type="project" value="TreeGrafter"/>
</dbReference>
<feature type="signal peptide" evidence="11">
    <location>
        <begin position="1"/>
        <end position="25"/>
    </location>
</feature>
<feature type="domain" description="ERAP1-like C-terminal" evidence="13">
    <location>
        <begin position="616"/>
        <end position="917"/>
    </location>
</feature>
<dbReference type="InterPro" id="IPR001930">
    <property type="entry name" value="Peptidase_M1"/>
</dbReference>
<keyword evidence="11" id="KW-0732">Signal</keyword>
<dbReference type="Gene3D" id="2.60.40.1730">
    <property type="entry name" value="tricorn interacting facor f3 domain"/>
    <property type="match status" value="2"/>
</dbReference>
<dbReference type="InterPro" id="IPR027268">
    <property type="entry name" value="Peptidase_M4/M1_CTD_sf"/>
</dbReference>
<feature type="domain" description="Aminopeptidase N-like N-terminal" evidence="14">
    <location>
        <begin position="92"/>
        <end position="275"/>
    </location>
</feature>
<evidence type="ECO:0000259" key="13">
    <source>
        <dbReference type="Pfam" id="PF11838"/>
    </source>
</evidence>
<evidence type="ECO:0000256" key="4">
    <source>
        <dbReference type="ARBA" id="ARBA00022723"/>
    </source>
</evidence>
<protein>
    <recommendedName>
        <fullName evidence="17">Peptidase family M1</fullName>
    </recommendedName>
</protein>
<dbReference type="FunFam" id="1.10.390.10:FF:000013">
    <property type="entry name" value="Aminopeptidase N"/>
    <property type="match status" value="1"/>
</dbReference>
<feature type="domain" description="Peptidase M1 membrane alanine aminopeptidase" evidence="12">
    <location>
        <begin position="310"/>
        <end position="533"/>
    </location>
</feature>
<feature type="binding site" evidence="9">
    <location>
        <position position="386"/>
    </location>
    <ligand>
        <name>Zn(2+)</name>
        <dbReference type="ChEBI" id="CHEBI:29105"/>
        <note>catalytic</note>
    </ligand>
</feature>
<proteinExistence type="inferred from homology"/>
<evidence type="ECO:0000256" key="2">
    <source>
        <dbReference type="ARBA" id="ARBA00022438"/>
    </source>
</evidence>
<dbReference type="Proteomes" id="UP000024635">
    <property type="component" value="Unassembled WGS sequence"/>
</dbReference>
<evidence type="ECO:0000256" key="6">
    <source>
        <dbReference type="ARBA" id="ARBA00022833"/>
    </source>
</evidence>
<evidence type="ECO:0000256" key="7">
    <source>
        <dbReference type="ARBA" id="ARBA00023049"/>
    </source>
</evidence>
<dbReference type="SUPFAM" id="SSF63737">
    <property type="entry name" value="Leukotriene A4 hydrolase N-terminal domain"/>
    <property type="match status" value="2"/>
</dbReference>
<dbReference type="GO" id="GO:0070006">
    <property type="term" value="F:metalloaminopeptidase activity"/>
    <property type="evidence" value="ECO:0007669"/>
    <property type="project" value="TreeGrafter"/>
</dbReference>
<evidence type="ECO:0000256" key="3">
    <source>
        <dbReference type="ARBA" id="ARBA00022670"/>
    </source>
</evidence>
<dbReference type="CDD" id="cd09601">
    <property type="entry name" value="M1_APN-Q_like"/>
    <property type="match status" value="1"/>
</dbReference>
<dbReference type="EMBL" id="JARK01000537">
    <property type="protein sequence ID" value="EYC36071.1"/>
    <property type="molecule type" value="Genomic_DNA"/>
</dbReference>
<evidence type="ECO:0000313" key="15">
    <source>
        <dbReference type="EMBL" id="EYC36071.1"/>
    </source>
</evidence>
<dbReference type="AlphaFoldDB" id="A0A016W917"/>
<dbReference type="GO" id="GO:0042277">
    <property type="term" value="F:peptide binding"/>
    <property type="evidence" value="ECO:0007669"/>
    <property type="project" value="TreeGrafter"/>
</dbReference>
<comment type="caution">
    <text evidence="15">The sequence shown here is derived from an EMBL/GenBank/DDBJ whole genome shotgun (WGS) entry which is preliminary data.</text>
</comment>
<dbReference type="GO" id="GO:0016020">
    <property type="term" value="C:membrane"/>
    <property type="evidence" value="ECO:0007669"/>
    <property type="project" value="TreeGrafter"/>
</dbReference>
<accession>A0A016W917</accession>
<evidence type="ECO:0000256" key="11">
    <source>
        <dbReference type="SAM" id="SignalP"/>
    </source>
</evidence>
<dbReference type="GO" id="GO:0006508">
    <property type="term" value="P:proteolysis"/>
    <property type="evidence" value="ECO:0007669"/>
    <property type="project" value="UniProtKB-KW"/>
</dbReference>
<dbReference type="PRINTS" id="PR00756">
    <property type="entry name" value="ALADIPTASE"/>
</dbReference>
<dbReference type="STRING" id="53326.A0A016W917"/>
<dbReference type="Pfam" id="PF11838">
    <property type="entry name" value="ERAP1_C"/>
    <property type="match status" value="1"/>
</dbReference>
<evidence type="ECO:0008006" key="17">
    <source>
        <dbReference type="Google" id="ProtNLM"/>
    </source>
</evidence>
<feature type="site" description="Transition state stabilizer" evidence="10">
    <location>
        <position position="464"/>
    </location>
</feature>
<dbReference type="PANTHER" id="PTHR11533:SF293">
    <property type="entry name" value="AMINOPEPTIDASE-2-RELATED"/>
    <property type="match status" value="1"/>
</dbReference>
<dbReference type="InterPro" id="IPR034016">
    <property type="entry name" value="M1_APN-typ"/>
</dbReference>
<dbReference type="SUPFAM" id="SSF55486">
    <property type="entry name" value="Metalloproteases ('zincins'), catalytic domain"/>
    <property type="match status" value="1"/>
</dbReference>
<comment type="similarity">
    <text evidence="1">Belongs to the peptidase M1 family.</text>
</comment>
<keyword evidence="2" id="KW-0031">Aminopeptidase</keyword>
<keyword evidence="5" id="KW-0378">Hydrolase</keyword>
<dbReference type="InterPro" id="IPR014782">
    <property type="entry name" value="Peptidase_M1_dom"/>
</dbReference>
<feature type="binding site" evidence="9">
    <location>
        <position position="382"/>
    </location>
    <ligand>
        <name>Zn(2+)</name>
        <dbReference type="ChEBI" id="CHEBI:29105"/>
        <note>catalytic</note>
    </ligand>
</feature>
<dbReference type="PANTHER" id="PTHR11533">
    <property type="entry name" value="PROTEASE M1 ZINC METALLOPROTEASE"/>
    <property type="match status" value="1"/>
</dbReference>
<feature type="chain" id="PRO_5001491615" description="Peptidase family M1" evidence="11">
    <location>
        <begin position="26"/>
        <end position="1228"/>
    </location>
</feature>
<name>A0A016W917_9BILA</name>
<sequence>MGGLRMVDVLARLLLSLTLFGYVTSAQNATLPPPLGKFFDGGYFAHPVYIPPEEVTLDSVLHDIARAYDTRTRLPDVMVVSEYFLKIKPYYPAPGIEYNPEKNMTFEGFVSMPATIKKPTSVLTLNALNIVAQKVEVTNFMQQQLKVKETKYDKEKQQFAIVMDKALAPGAVILISITYTGLINHFSQAGFFYTYYIDEKHKTNWMVATKLEAFHARKVFPCMDEPIYKAVFHIELTYPTAHVALSNMLEPESTVLGKGWSHIAFPPTQAMSTYLMVFTIGPYVMHSIRNKDGTLVRSVGWTGQEPYLEFAAETAGECLYQMGKFSKIKFSMEKCDHLGLPEFPAGAMENYGLVIYKYQSIAINYKTMTTTDIVEAARVLCHEVAHMWFGNLVTARWWDNLFVNEGFATYLMRFIGGRVFPQHAALEDSLMIRADLEPALEYDASPNTHPLIAPDGPYFDRITYKKGASLIRMLNDVLGEDVLWDGLSSYLTRYSNGNADHKDLWKCLTDASMKANVPGWCGPLNVTEMMDPYSHKTGFPVVNVHMSKEGRLTLTQEPFQASSTQWAIPVRTASYDSPEPRIIWVVPDDADCARKEMRSDASSKRWEVVSYASAMYGRVHYDDDSFEALLKKIETDDVPVGVKVMLIGDEVALIGRAKKANEPYSYNRLLDILNTVFHTPNIQNDPRYTLIDIAIPQLEFFANVLRDSIDAPLIDALYKNALEVAYNPKLWEASTSWDINAFAFAYLPVAVRYNIGDSVKKALKLFEEIMADCRVAQSSNGTSWCTKVPTDLHRAIYCAAAKYDNKIGSNFNSLMYYYNREVQTNPYFYQEYRSLLYGLTCTEGSQQLRTLVRDFLSSPLQPSLLFGWLKSNPKASDALLQQIRTRPDSVLSYPGLSTYLDVMTYNWRSQRRLNQFLALHEQLRNRLDPEQEKLFVKYEQRIKDNKEWSAEFTPSIVKWMYDNLVVVEKVPWTKRLPGNLIVSRYDVEITPYIPGSAQYKHSRNLTFDGKITITFGMKSQSNEIVLDAHRLVIDTDTIKLIDDQNKNIGLNSQLITKDYDNGMITMTVDEMLVPRKLYKLTIEYNGFIFDGPHRGGVVSNHNYYEFNGKKGWIFSTDFEAGPGARTLMPCADEPAYKAIVKMSVRHPADLTALSNMMDSGTDIKENGWAITTYEESPPMSAYLIAISVGHFSALTTVSKTGVLTRAYSWTGMEKYLDYTLMVGFWNLS</sequence>
<feature type="binding site" evidence="9">
    <location>
        <position position="405"/>
    </location>
    <ligand>
        <name>Zn(2+)</name>
        <dbReference type="ChEBI" id="CHEBI:29105"/>
        <note>catalytic</note>
    </ligand>
</feature>
<dbReference type="Gene3D" id="1.10.390.10">
    <property type="entry name" value="Neutral Protease Domain 2"/>
    <property type="match status" value="1"/>
</dbReference>
<feature type="active site" description="Proton acceptor" evidence="8">
    <location>
        <position position="383"/>
    </location>
</feature>
<evidence type="ECO:0000256" key="8">
    <source>
        <dbReference type="PIRSR" id="PIRSR634016-1"/>
    </source>
</evidence>
<dbReference type="Pfam" id="PF17900">
    <property type="entry name" value="Peptidase_M1_N"/>
    <property type="match status" value="2"/>
</dbReference>
<keyword evidence="4 9" id="KW-0479">Metal-binding</keyword>
<evidence type="ECO:0000256" key="9">
    <source>
        <dbReference type="PIRSR" id="PIRSR634016-3"/>
    </source>
</evidence>
<dbReference type="OrthoDB" id="5868348at2759"/>
<dbReference type="Gene3D" id="1.25.50.20">
    <property type="match status" value="1"/>
</dbReference>
<evidence type="ECO:0000259" key="14">
    <source>
        <dbReference type="Pfam" id="PF17900"/>
    </source>
</evidence>
<organism evidence="15 16">
    <name type="scientific">Ancylostoma ceylanicum</name>
    <dbReference type="NCBI Taxonomy" id="53326"/>
    <lineage>
        <taxon>Eukaryota</taxon>
        <taxon>Metazoa</taxon>
        <taxon>Ecdysozoa</taxon>
        <taxon>Nematoda</taxon>
        <taxon>Chromadorea</taxon>
        <taxon>Rhabditida</taxon>
        <taxon>Rhabditina</taxon>
        <taxon>Rhabditomorpha</taxon>
        <taxon>Strongyloidea</taxon>
        <taxon>Ancylostomatidae</taxon>
        <taxon>Ancylostomatinae</taxon>
        <taxon>Ancylostoma</taxon>
    </lineage>
</organism>
<evidence type="ECO:0000256" key="1">
    <source>
        <dbReference type="ARBA" id="ARBA00010136"/>
    </source>
</evidence>
<keyword evidence="7" id="KW-0482">Metalloprotease</keyword>
<comment type="cofactor">
    <cofactor evidence="9">
        <name>Zn(2+)</name>
        <dbReference type="ChEBI" id="CHEBI:29105"/>
    </cofactor>
    <text evidence="9">Binds 1 zinc ion per subunit.</text>
</comment>
<dbReference type="InterPro" id="IPR050344">
    <property type="entry name" value="Peptidase_M1_aminopeptidases"/>
</dbReference>
<gene>
    <name evidence="15" type="primary">Acey_s0937.g3120</name>
    <name evidence="15" type="ORF">Y032_0937g3120</name>
</gene>
<evidence type="ECO:0000256" key="10">
    <source>
        <dbReference type="PIRSR" id="PIRSR634016-4"/>
    </source>
</evidence>
<dbReference type="GO" id="GO:0005737">
    <property type="term" value="C:cytoplasm"/>
    <property type="evidence" value="ECO:0007669"/>
    <property type="project" value="TreeGrafter"/>
</dbReference>
<evidence type="ECO:0000259" key="12">
    <source>
        <dbReference type="Pfam" id="PF01433"/>
    </source>
</evidence>
<reference evidence="16" key="1">
    <citation type="journal article" date="2015" name="Nat. Genet.">
        <title>The genome and transcriptome of the zoonotic hookworm Ancylostoma ceylanicum identify infection-specific gene families.</title>
        <authorList>
            <person name="Schwarz E.M."/>
            <person name="Hu Y."/>
            <person name="Antoshechkin I."/>
            <person name="Miller M.M."/>
            <person name="Sternberg P.W."/>
            <person name="Aroian R.V."/>
        </authorList>
    </citation>
    <scope>NUCLEOTIDE SEQUENCE</scope>
    <source>
        <strain evidence="16">HY135</strain>
    </source>
</reference>
<keyword evidence="3" id="KW-0645">Protease</keyword>
<dbReference type="InterPro" id="IPR042097">
    <property type="entry name" value="Aminopeptidase_N-like_N_sf"/>
</dbReference>